<protein>
    <submittedName>
        <fullName evidence="2">Cell wall assembly regulator SMI1</fullName>
    </submittedName>
</protein>
<dbReference type="InterPro" id="IPR051873">
    <property type="entry name" value="KNR4/SMI1_regulator"/>
</dbReference>
<reference evidence="2 3" key="1">
    <citation type="submission" date="2020-08" db="EMBL/GenBank/DDBJ databases">
        <title>Sequencing the genomes of 1000 actinobacteria strains.</title>
        <authorList>
            <person name="Klenk H.-P."/>
        </authorList>
    </citation>
    <scope>NUCLEOTIDE SEQUENCE [LARGE SCALE GENOMIC DNA]</scope>
    <source>
        <strain evidence="2 3">DSM 45809</strain>
    </source>
</reference>
<dbReference type="Proteomes" id="UP000546162">
    <property type="component" value="Unassembled WGS sequence"/>
</dbReference>
<accession>A0A7W7H4A6</accession>
<dbReference type="PANTHER" id="PTHR47432">
    <property type="entry name" value="CELL WALL ASSEMBLY REGULATOR SMI1"/>
    <property type="match status" value="1"/>
</dbReference>
<evidence type="ECO:0000313" key="3">
    <source>
        <dbReference type="Proteomes" id="UP000546162"/>
    </source>
</evidence>
<dbReference type="RefSeq" id="WP_185043983.1">
    <property type="nucleotide sequence ID" value="NZ_JACHNB010000001.1"/>
</dbReference>
<evidence type="ECO:0000313" key="2">
    <source>
        <dbReference type="EMBL" id="MBB4743728.1"/>
    </source>
</evidence>
<gene>
    <name evidence="2" type="ORF">BJY16_007187</name>
</gene>
<sequence length="447" mass="47122">MSSIADLTTWEPLLRVVRAANVEALAAPGGYLAGAIGQGSWSVPVPRRTPPPGQAMQVEDMQDEWDAVQRVRDVLAAEGLDRIAFVVERTALHLITFGPAVEHGLGAHPGALILDEDAVPAPWRRLPEPVPGVTAAPSADPALLEHTLRERLPEAVGATEEEIAEAEARLGVALPAELKAIYRVIRGRWADFDGDYEAMAAAGEALGVELYPLDGLRVMSAAARPAPWSAAAMTAVRTPPGAAVQGLAGSPGWIAFAGNGGGDEFTIDLTPGPGGHLGQVIMLDHEQYAGAGLVADSLTDLIVHGRKRPDAFGRADEAPLVAYVNARSVRSVEAAAHPDLEVLSIGVWEEAPVSLAPVLGLPRLRTLSAYPGTLADPREIGSLTDLEYLELGPAEWRTLLDAGAVPGGLAAAEIVVHGERHPFTTMDLANELLALRDRPLITRVTLE</sequence>
<dbReference type="AlphaFoldDB" id="A0A7W7H4A6"/>
<dbReference type="SUPFAM" id="SSF160631">
    <property type="entry name" value="SMI1/KNR4-like"/>
    <property type="match status" value="1"/>
</dbReference>
<comment type="caution">
    <text evidence="2">The sequence shown here is derived from an EMBL/GenBank/DDBJ whole genome shotgun (WGS) entry which is preliminary data.</text>
</comment>
<feature type="domain" description="Knr4/Smi1-like" evidence="1">
    <location>
        <begin position="157"/>
        <end position="304"/>
    </location>
</feature>
<dbReference type="Pfam" id="PF09346">
    <property type="entry name" value="SMI1_KNR4"/>
    <property type="match status" value="1"/>
</dbReference>
<dbReference type="Gene3D" id="3.40.1580.10">
    <property type="entry name" value="SMI1/KNR4-like"/>
    <property type="match status" value="1"/>
</dbReference>
<keyword evidence="3" id="KW-1185">Reference proteome</keyword>
<name>A0A7W7H4A6_9ACTN</name>
<organism evidence="2 3">
    <name type="scientific">Actinoplanes octamycinicus</name>
    <dbReference type="NCBI Taxonomy" id="135948"/>
    <lineage>
        <taxon>Bacteria</taxon>
        <taxon>Bacillati</taxon>
        <taxon>Actinomycetota</taxon>
        <taxon>Actinomycetes</taxon>
        <taxon>Micromonosporales</taxon>
        <taxon>Micromonosporaceae</taxon>
        <taxon>Actinoplanes</taxon>
    </lineage>
</organism>
<dbReference type="InterPro" id="IPR037883">
    <property type="entry name" value="Knr4/Smi1-like_sf"/>
</dbReference>
<dbReference type="EMBL" id="JACHNB010000001">
    <property type="protein sequence ID" value="MBB4743728.1"/>
    <property type="molecule type" value="Genomic_DNA"/>
</dbReference>
<dbReference type="InterPro" id="IPR018958">
    <property type="entry name" value="Knr4/Smi1-like_dom"/>
</dbReference>
<proteinExistence type="predicted"/>
<dbReference type="PANTHER" id="PTHR47432:SF1">
    <property type="entry name" value="CELL WALL ASSEMBLY REGULATOR SMI1"/>
    <property type="match status" value="1"/>
</dbReference>
<dbReference type="SMART" id="SM00860">
    <property type="entry name" value="SMI1_KNR4"/>
    <property type="match status" value="1"/>
</dbReference>
<evidence type="ECO:0000259" key="1">
    <source>
        <dbReference type="SMART" id="SM00860"/>
    </source>
</evidence>